<organism evidence="8 9">
    <name type="scientific">Achromobacter pestifer</name>
    <dbReference type="NCBI Taxonomy" id="1353889"/>
    <lineage>
        <taxon>Bacteria</taxon>
        <taxon>Pseudomonadati</taxon>
        <taxon>Pseudomonadota</taxon>
        <taxon>Betaproteobacteria</taxon>
        <taxon>Burkholderiales</taxon>
        <taxon>Alcaligenaceae</taxon>
        <taxon>Achromobacter</taxon>
    </lineage>
</organism>
<evidence type="ECO:0000259" key="7">
    <source>
        <dbReference type="Pfam" id="PF08281"/>
    </source>
</evidence>
<dbReference type="GO" id="GO:0006352">
    <property type="term" value="P:DNA-templated transcription initiation"/>
    <property type="evidence" value="ECO:0007669"/>
    <property type="project" value="InterPro"/>
</dbReference>
<evidence type="ECO:0000256" key="5">
    <source>
        <dbReference type="ARBA" id="ARBA00023163"/>
    </source>
</evidence>
<dbReference type="Pfam" id="PF08281">
    <property type="entry name" value="Sigma70_r4_2"/>
    <property type="match status" value="1"/>
</dbReference>
<dbReference type="InterPro" id="IPR007627">
    <property type="entry name" value="RNA_pol_sigma70_r2"/>
</dbReference>
<accession>A0A6S6YXX1</accession>
<evidence type="ECO:0000256" key="3">
    <source>
        <dbReference type="ARBA" id="ARBA00023082"/>
    </source>
</evidence>
<dbReference type="AlphaFoldDB" id="A0A6S6YXX1"/>
<dbReference type="InterPro" id="IPR036388">
    <property type="entry name" value="WH-like_DNA-bd_sf"/>
</dbReference>
<sequence>MPRPSALTAAVPPSPACPVGLLVREESDRLRRFVSRHVGDCSDADEITQQALVEMSLSYDQFRGDSKPSTWLYGIALNLIRNHLSRAPERRYTFLDIDLLVDEPCSLPGPGAQAEMRETLDLLEQSIAQIPQELRVLLRMICVEEVSYEDAAARLGMPVGTVRSRLSRARALVRSLMHAHGAWHRAWRSPH</sequence>
<dbReference type="SUPFAM" id="SSF88659">
    <property type="entry name" value="Sigma3 and sigma4 domains of RNA polymerase sigma factors"/>
    <property type="match status" value="1"/>
</dbReference>
<evidence type="ECO:0000256" key="2">
    <source>
        <dbReference type="ARBA" id="ARBA00023015"/>
    </source>
</evidence>
<dbReference type="GO" id="GO:0016987">
    <property type="term" value="F:sigma factor activity"/>
    <property type="evidence" value="ECO:0007669"/>
    <property type="project" value="UniProtKB-KW"/>
</dbReference>
<protein>
    <submittedName>
        <fullName evidence="8">RNA polymerase sigma-H factor</fullName>
    </submittedName>
</protein>
<comment type="similarity">
    <text evidence="1">Belongs to the sigma-70 factor family. ECF subfamily.</text>
</comment>
<keyword evidence="4" id="KW-0238">DNA-binding</keyword>
<dbReference type="Pfam" id="PF04542">
    <property type="entry name" value="Sigma70_r2"/>
    <property type="match status" value="1"/>
</dbReference>
<keyword evidence="9" id="KW-1185">Reference proteome</keyword>
<gene>
    <name evidence="8" type="primary">algU_1</name>
    <name evidence="8" type="ORF">LMG3431_02456</name>
</gene>
<keyword evidence="5" id="KW-0804">Transcription</keyword>
<dbReference type="PANTHER" id="PTHR43133:SF8">
    <property type="entry name" value="RNA POLYMERASE SIGMA FACTOR HI_1459-RELATED"/>
    <property type="match status" value="1"/>
</dbReference>
<keyword evidence="3" id="KW-0731">Sigma factor</keyword>
<dbReference type="GO" id="GO:0003677">
    <property type="term" value="F:DNA binding"/>
    <property type="evidence" value="ECO:0007669"/>
    <property type="project" value="UniProtKB-KW"/>
</dbReference>
<proteinExistence type="inferred from homology"/>
<evidence type="ECO:0000256" key="1">
    <source>
        <dbReference type="ARBA" id="ARBA00010641"/>
    </source>
</evidence>
<dbReference type="InterPro" id="IPR013325">
    <property type="entry name" value="RNA_pol_sigma_r2"/>
</dbReference>
<dbReference type="InterPro" id="IPR039425">
    <property type="entry name" value="RNA_pol_sigma-70-like"/>
</dbReference>
<reference evidence="8 9" key="1">
    <citation type="submission" date="2020-04" db="EMBL/GenBank/DDBJ databases">
        <authorList>
            <person name="De Canck E."/>
        </authorList>
    </citation>
    <scope>NUCLEOTIDE SEQUENCE [LARGE SCALE GENOMIC DNA]</scope>
    <source>
        <strain evidence="8 9">LMG 3431</strain>
    </source>
</reference>
<name>A0A6S6YXX1_9BURK</name>
<dbReference type="InterPro" id="IPR014284">
    <property type="entry name" value="RNA_pol_sigma-70_dom"/>
</dbReference>
<dbReference type="Gene3D" id="1.10.10.10">
    <property type="entry name" value="Winged helix-like DNA-binding domain superfamily/Winged helix DNA-binding domain"/>
    <property type="match status" value="1"/>
</dbReference>
<dbReference type="Proteomes" id="UP000494108">
    <property type="component" value="Unassembled WGS sequence"/>
</dbReference>
<feature type="domain" description="RNA polymerase sigma-70 region 2" evidence="6">
    <location>
        <begin position="22"/>
        <end position="87"/>
    </location>
</feature>
<evidence type="ECO:0000259" key="6">
    <source>
        <dbReference type="Pfam" id="PF04542"/>
    </source>
</evidence>
<feature type="domain" description="RNA polymerase sigma factor 70 region 4 type 2" evidence="7">
    <location>
        <begin position="121"/>
        <end position="171"/>
    </location>
</feature>
<dbReference type="InterPro" id="IPR013249">
    <property type="entry name" value="RNA_pol_sigma70_r4_t2"/>
</dbReference>
<evidence type="ECO:0000313" key="8">
    <source>
        <dbReference type="EMBL" id="CAB3646252.1"/>
    </source>
</evidence>
<dbReference type="SUPFAM" id="SSF88946">
    <property type="entry name" value="Sigma2 domain of RNA polymerase sigma factors"/>
    <property type="match status" value="1"/>
</dbReference>
<dbReference type="NCBIfam" id="TIGR02937">
    <property type="entry name" value="sigma70-ECF"/>
    <property type="match status" value="1"/>
</dbReference>
<dbReference type="RefSeq" id="WP_175174773.1">
    <property type="nucleotide sequence ID" value="NZ_CADIJX010000003.1"/>
</dbReference>
<evidence type="ECO:0000256" key="4">
    <source>
        <dbReference type="ARBA" id="ARBA00023125"/>
    </source>
</evidence>
<dbReference type="CDD" id="cd06171">
    <property type="entry name" value="Sigma70_r4"/>
    <property type="match status" value="1"/>
</dbReference>
<dbReference type="EMBL" id="CADIJX010000003">
    <property type="protein sequence ID" value="CAB3646252.1"/>
    <property type="molecule type" value="Genomic_DNA"/>
</dbReference>
<dbReference type="Gene3D" id="1.10.1740.10">
    <property type="match status" value="1"/>
</dbReference>
<keyword evidence="2" id="KW-0805">Transcription regulation</keyword>
<dbReference type="PANTHER" id="PTHR43133">
    <property type="entry name" value="RNA POLYMERASE ECF-TYPE SIGMA FACTO"/>
    <property type="match status" value="1"/>
</dbReference>
<dbReference type="InterPro" id="IPR013324">
    <property type="entry name" value="RNA_pol_sigma_r3/r4-like"/>
</dbReference>
<evidence type="ECO:0000313" key="9">
    <source>
        <dbReference type="Proteomes" id="UP000494108"/>
    </source>
</evidence>